<organism evidence="2 3">
    <name type="scientific">Plakobranchus ocellatus</name>
    <dbReference type="NCBI Taxonomy" id="259542"/>
    <lineage>
        <taxon>Eukaryota</taxon>
        <taxon>Metazoa</taxon>
        <taxon>Spiralia</taxon>
        <taxon>Lophotrochozoa</taxon>
        <taxon>Mollusca</taxon>
        <taxon>Gastropoda</taxon>
        <taxon>Heterobranchia</taxon>
        <taxon>Euthyneura</taxon>
        <taxon>Panpulmonata</taxon>
        <taxon>Sacoglossa</taxon>
        <taxon>Placobranchoidea</taxon>
        <taxon>Plakobranchidae</taxon>
        <taxon>Plakobranchus</taxon>
    </lineage>
</organism>
<evidence type="ECO:0000313" key="2">
    <source>
        <dbReference type="EMBL" id="GFO18458.1"/>
    </source>
</evidence>
<keyword evidence="3" id="KW-1185">Reference proteome</keyword>
<proteinExistence type="predicted"/>
<evidence type="ECO:0008006" key="4">
    <source>
        <dbReference type="Google" id="ProtNLM"/>
    </source>
</evidence>
<sequence>MATMEEIVKQAHLLGYRGEKREEYLKQKFQLLAKRQEGRRMKKLNVRQEKRRKKLNGRQEKGRKKLIARKDWSLRG</sequence>
<evidence type="ECO:0000256" key="1">
    <source>
        <dbReference type="SAM" id="MobiDB-lite"/>
    </source>
</evidence>
<feature type="compositionally biased region" description="Basic residues" evidence="1">
    <location>
        <begin position="43"/>
        <end position="67"/>
    </location>
</feature>
<feature type="region of interest" description="Disordered" evidence="1">
    <location>
        <begin position="43"/>
        <end position="76"/>
    </location>
</feature>
<gene>
    <name evidence="2" type="ORF">PoB_004496300</name>
</gene>
<dbReference type="EMBL" id="BLXT01004960">
    <property type="protein sequence ID" value="GFO18458.1"/>
    <property type="molecule type" value="Genomic_DNA"/>
</dbReference>
<comment type="caution">
    <text evidence="2">The sequence shown here is derived from an EMBL/GenBank/DDBJ whole genome shotgun (WGS) entry which is preliminary data.</text>
</comment>
<protein>
    <recommendedName>
        <fullName evidence="4">30S ribosomal protein S21</fullName>
    </recommendedName>
</protein>
<dbReference type="AlphaFoldDB" id="A0AAV4BFT1"/>
<dbReference type="Proteomes" id="UP000735302">
    <property type="component" value="Unassembled WGS sequence"/>
</dbReference>
<reference evidence="2 3" key="1">
    <citation type="journal article" date="2021" name="Elife">
        <title>Chloroplast acquisition without the gene transfer in kleptoplastic sea slugs, Plakobranchus ocellatus.</title>
        <authorList>
            <person name="Maeda T."/>
            <person name="Takahashi S."/>
            <person name="Yoshida T."/>
            <person name="Shimamura S."/>
            <person name="Takaki Y."/>
            <person name="Nagai Y."/>
            <person name="Toyoda A."/>
            <person name="Suzuki Y."/>
            <person name="Arimoto A."/>
            <person name="Ishii H."/>
            <person name="Satoh N."/>
            <person name="Nishiyama T."/>
            <person name="Hasebe M."/>
            <person name="Maruyama T."/>
            <person name="Minagawa J."/>
            <person name="Obokata J."/>
            <person name="Shigenobu S."/>
        </authorList>
    </citation>
    <scope>NUCLEOTIDE SEQUENCE [LARGE SCALE GENOMIC DNA]</scope>
</reference>
<evidence type="ECO:0000313" key="3">
    <source>
        <dbReference type="Proteomes" id="UP000735302"/>
    </source>
</evidence>
<name>A0AAV4BFT1_9GAST</name>
<accession>A0AAV4BFT1</accession>